<comment type="similarity">
    <text evidence="2">Belongs to the ABC transporter superfamily.</text>
</comment>
<keyword evidence="7" id="KW-1278">Translocase</keyword>
<gene>
    <name evidence="15" type="ORF">SAMN05192555_104123</name>
</gene>
<dbReference type="GO" id="GO:0016887">
    <property type="term" value="F:ATP hydrolysis activity"/>
    <property type="evidence" value="ECO:0007669"/>
    <property type="project" value="InterPro"/>
</dbReference>
<accession>A0A1G9JRG1</accession>
<evidence type="ECO:0000256" key="1">
    <source>
        <dbReference type="ARBA" id="ARBA00004417"/>
    </source>
</evidence>
<keyword evidence="3" id="KW-0813">Transport</keyword>
<keyword evidence="6 15" id="KW-0067">ATP-binding</keyword>
<dbReference type="InterPro" id="IPR027417">
    <property type="entry name" value="P-loop_NTPase"/>
</dbReference>
<evidence type="ECO:0000256" key="9">
    <source>
        <dbReference type="ARBA" id="ARBA00023136"/>
    </source>
</evidence>
<feature type="domain" description="ABC transporter" evidence="14">
    <location>
        <begin position="7"/>
        <end position="246"/>
    </location>
</feature>
<reference evidence="16" key="1">
    <citation type="submission" date="2016-10" db="EMBL/GenBank/DDBJ databases">
        <authorList>
            <person name="Varghese N."/>
            <person name="Submissions S."/>
        </authorList>
    </citation>
    <scope>NUCLEOTIDE SEQUENCE [LARGE SCALE GENOMIC DNA]</scope>
    <source>
        <strain evidence="16">AAP</strain>
    </source>
</reference>
<evidence type="ECO:0000256" key="2">
    <source>
        <dbReference type="ARBA" id="ARBA00005417"/>
    </source>
</evidence>
<dbReference type="InterPro" id="IPR003439">
    <property type="entry name" value="ABC_transporter-like_ATP-bd"/>
</dbReference>
<evidence type="ECO:0000256" key="11">
    <source>
        <dbReference type="ARBA" id="ARBA00039098"/>
    </source>
</evidence>
<organism evidence="15 16">
    <name type="scientific">Franzmannia pantelleriensis</name>
    <dbReference type="NCBI Taxonomy" id="48727"/>
    <lineage>
        <taxon>Bacteria</taxon>
        <taxon>Pseudomonadati</taxon>
        <taxon>Pseudomonadota</taxon>
        <taxon>Gammaproteobacteria</taxon>
        <taxon>Oceanospirillales</taxon>
        <taxon>Halomonadaceae</taxon>
        <taxon>Franzmannia</taxon>
    </lineage>
</organism>
<evidence type="ECO:0000259" key="14">
    <source>
        <dbReference type="PROSITE" id="PS50893"/>
    </source>
</evidence>
<dbReference type="Gene3D" id="3.40.50.300">
    <property type="entry name" value="P-loop containing nucleotide triphosphate hydrolases"/>
    <property type="match status" value="1"/>
</dbReference>
<evidence type="ECO:0000256" key="3">
    <source>
        <dbReference type="ARBA" id="ARBA00022448"/>
    </source>
</evidence>
<evidence type="ECO:0000256" key="13">
    <source>
        <dbReference type="ARBA" id="ARBA00048610"/>
    </source>
</evidence>
<dbReference type="Pfam" id="PF00005">
    <property type="entry name" value="ABC_tran"/>
    <property type="match status" value="1"/>
</dbReference>
<evidence type="ECO:0000256" key="10">
    <source>
        <dbReference type="ARBA" id="ARBA00038669"/>
    </source>
</evidence>
<evidence type="ECO:0000256" key="4">
    <source>
        <dbReference type="ARBA" id="ARBA00022475"/>
    </source>
</evidence>
<dbReference type="PROSITE" id="PS00211">
    <property type="entry name" value="ABC_TRANSPORTER_1"/>
    <property type="match status" value="1"/>
</dbReference>
<dbReference type="InterPro" id="IPR050388">
    <property type="entry name" value="ABC_Ni/Peptide_Import"/>
</dbReference>
<dbReference type="PANTHER" id="PTHR43297">
    <property type="entry name" value="OLIGOPEPTIDE TRANSPORT ATP-BINDING PROTEIN APPD"/>
    <property type="match status" value="1"/>
</dbReference>
<dbReference type="EMBL" id="FNGH01000004">
    <property type="protein sequence ID" value="SDL40138.1"/>
    <property type="molecule type" value="Genomic_DNA"/>
</dbReference>
<dbReference type="PROSITE" id="PS50893">
    <property type="entry name" value="ABC_TRANSPORTER_2"/>
    <property type="match status" value="1"/>
</dbReference>
<keyword evidence="9" id="KW-0472">Membrane</keyword>
<evidence type="ECO:0000256" key="7">
    <source>
        <dbReference type="ARBA" id="ARBA00022967"/>
    </source>
</evidence>
<sequence length="269" mass="28716">MLEIDHLALDFLRYRGLWQREAVPCLRDVSLSLVRGEVHAVVGASGAGKSLMAQAIIGLLPGNARLRGELRLDGAPLDAPRQAALRGKRLALIPQSLAALDPLVRSHRQVTWAAQRAGVSAPRAAAERALTEVGMVGDSARRYPHQLSGGMARRVLLAMATAGEADWLIADEPSVGLDPAHRDGVLDQLRRLADAGKGVLLITHDLRHALSVADRVTVFHAGTTLETAPADAFQGRGKALASGYARALWRALPDNDFARPPVHEVAPLA</sequence>
<dbReference type="InterPro" id="IPR003593">
    <property type="entry name" value="AAA+_ATPase"/>
</dbReference>
<dbReference type="SUPFAM" id="SSF52540">
    <property type="entry name" value="P-loop containing nucleoside triphosphate hydrolases"/>
    <property type="match status" value="1"/>
</dbReference>
<comment type="subunit">
    <text evidence="10">The complex is composed of two ATP-binding proteins (NikD and NikE), two transmembrane proteins (NikB and NikC) and a solute-binding protein (NikA).</text>
</comment>
<evidence type="ECO:0000256" key="8">
    <source>
        <dbReference type="ARBA" id="ARBA00023065"/>
    </source>
</evidence>
<dbReference type="RefSeq" id="WP_089657706.1">
    <property type="nucleotide sequence ID" value="NZ_FNGH01000004.1"/>
</dbReference>
<dbReference type="OrthoDB" id="7374568at2"/>
<dbReference type="InterPro" id="IPR017871">
    <property type="entry name" value="ABC_transporter-like_CS"/>
</dbReference>
<proteinExistence type="inferred from homology"/>
<comment type="subcellular location">
    <subcellularLocation>
        <location evidence="1">Cell inner membrane</location>
        <topology evidence="1">Peripheral membrane protein</topology>
    </subcellularLocation>
</comment>
<evidence type="ECO:0000256" key="6">
    <source>
        <dbReference type="ARBA" id="ARBA00022840"/>
    </source>
</evidence>
<comment type="catalytic activity">
    <reaction evidence="13">
        <text>Ni(2+)(out) + ATP + H2O = Ni(2+)(in) + ADP + phosphate + H(+)</text>
        <dbReference type="Rhea" id="RHEA:15557"/>
        <dbReference type="ChEBI" id="CHEBI:15377"/>
        <dbReference type="ChEBI" id="CHEBI:15378"/>
        <dbReference type="ChEBI" id="CHEBI:30616"/>
        <dbReference type="ChEBI" id="CHEBI:43474"/>
        <dbReference type="ChEBI" id="CHEBI:49786"/>
        <dbReference type="ChEBI" id="CHEBI:456216"/>
        <dbReference type="EC" id="7.2.2.11"/>
    </reaction>
    <physiologicalReaction direction="left-to-right" evidence="13">
        <dbReference type="Rhea" id="RHEA:15558"/>
    </physiologicalReaction>
</comment>
<dbReference type="GO" id="GO:0005886">
    <property type="term" value="C:plasma membrane"/>
    <property type="evidence" value="ECO:0007669"/>
    <property type="project" value="UniProtKB-SubCell"/>
</dbReference>
<evidence type="ECO:0000313" key="15">
    <source>
        <dbReference type="EMBL" id="SDL40138.1"/>
    </source>
</evidence>
<dbReference type="STRING" id="48727.SAMN05192555_104123"/>
<dbReference type="GO" id="GO:0015413">
    <property type="term" value="F:ABC-type nickel transporter activity"/>
    <property type="evidence" value="ECO:0007669"/>
    <property type="project" value="UniProtKB-EC"/>
</dbReference>
<dbReference type="AlphaFoldDB" id="A0A1G9JRG1"/>
<keyword evidence="16" id="KW-1185">Reference proteome</keyword>
<name>A0A1G9JRG1_9GAMM</name>
<dbReference type="PANTHER" id="PTHR43297:SF13">
    <property type="entry name" value="NICKEL ABC TRANSPORTER, ATP-BINDING PROTEIN"/>
    <property type="match status" value="1"/>
</dbReference>
<evidence type="ECO:0000256" key="12">
    <source>
        <dbReference type="ARBA" id="ARBA00044143"/>
    </source>
</evidence>
<dbReference type="GO" id="GO:0005524">
    <property type="term" value="F:ATP binding"/>
    <property type="evidence" value="ECO:0007669"/>
    <property type="project" value="UniProtKB-KW"/>
</dbReference>
<dbReference type="EC" id="7.2.2.11" evidence="11"/>
<protein>
    <recommendedName>
        <fullName evidence="12">Nickel import system ATP-binding protein NikD</fullName>
        <ecNumber evidence="11">7.2.2.11</ecNumber>
    </recommendedName>
</protein>
<dbReference type="SMART" id="SM00382">
    <property type="entry name" value="AAA"/>
    <property type="match status" value="1"/>
</dbReference>
<keyword evidence="4" id="KW-1003">Cell membrane</keyword>
<dbReference type="Proteomes" id="UP000199107">
    <property type="component" value="Unassembled WGS sequence"/>
</dbReference>
<keyword evidence="8" id="KW-0406">Ion transport</keyword>
<evidence type="ECO:0000313" key="16">
    <source>
        <dbReference type="Proteomes" id="UP000199107"/>
    </source>
</evidence>
<evidence type="ECO:0000256" key="5">
    <source>
        <dbReference type="ARBA" id="ARBA00022741"/>
    </source>
</evidence>
<keyword evidence="5" id="KW-0547">Nucleotide-binding</keyword>